<dbReference type="GO" id="GO:0042834">
    <property type="term" value="F:peptidoglycan binding"/>
    <property type="evidence" value="ECO:0007669"/>
    <property type="project" value="InterPro"/>
</dbReference>
<evidence type="ECO:0000259" key="9">
    <source>
        <dbReference type="SMART" id="SM00701"/>
    </source>
</evidence>
<evidence type="ECO:0000256" key="2">
    <source>
        <dbReference type="ARBA" id="ARBA00022588"/>
    </source>
</evidence>
<keyword evidence="11" id="KW-1185">Reference proteome</keyword>
<dbReference type="GO" id="GO:0045087">
    <property type="term" value="P:innate immune response"/>
    <property type="evidence" value="ECO:0007669"/>
    <property type="project" value="UniProtKB-KW"/>
</dbReference>
<name>A0A6H5ILI3_9HYME</name>
<gene>
    <name evidence="10" type="ORF">TBRA_LOCUS9822</name>
</gene>
<dbReference type="Proteomes" id="UP000479190">
    <property type="component" value="Unassembled WGS sequence"/>
</dbReference>
<dbReference type="Pfam" id="PF01510">
    <property type="entry name" value="Amidase_2"/>
    <property type="match status" value="1"/>
</dbReference>
<dbReference type="FunFam" id="3.40.80.10:FF:000001">
    <property type="entry name" value="Peptidoglycan recognition protein 1"/>
    <property type="match status" value="1"/>
</dbReference>
<keyword evidence="2 6" id="KW-0399">Innate immunity</keyword>
<dbReference type="AlphaFoldDB" id="A0A6H5ILI3"/>
<sequence>MDCKKLFLISRIELSKELVINRRIDHVFADTNEFGSARSTLQQQRQRNDNGKDVRIISRAEWGALEPAKLQQQRQSEQSRPRPLKVQPAPYALIGHTATQSCYNEAKCQASCRLIQTFHIEAKGWLDVGYNFLVGGDGNVYEGRGWDQAGAHTHNYNNRSLGLALVGDFTFKTPPLEQLEATLGLLELAVARDKLARDYKLLGQRQVAHTSSPGDKLFNVIRTWEHWSESP</sequence>
<dbReference type="GO" id="GO:0008270">
    <property type="term" value="F:zinc ion binding"/>
    <property type="evidence" value="ECO:0007669"/>
    <property type="project" value="InterPro"/>
</dbReference>
<dbReference type="InterPro" id="IPR036505">
    <property type="entry name" value="Amidase/PGRP_sf"/>
</dbReference>
<organism evidence="10 11">
    <name type="scientific">Trichogramma brassicae</name>
    <dbReference type="NCBI Taxonomy" id="86971"/>
    <lineage>
        <taxon>Eukaryota</taxon>
        <taxon>Metazoa</taxon>
        <taxon>Ecdysozoa</taxon>
        <taxon>Arthropoda</taxon>
        <taxon>Hexapoda</taxon>
        <taxon>Insecta</taxon>
        <taxon>Pterygota</taxon>
        <taxon>Neoptera</taxon>
        <taxon>Endopterygota</taxon>
        <taxon>Hymenoptera</taxon>
        <taxon>Apocrita</taxon>
        <taxon>Proctotrupomorpha</taxon>
        <taxon>Chalcidoidea</taxon>
        <taxon>Trichogrammatidae</taxon>
        <taxon>Trichogramma</taxon>
    </lineage>
</organism>
<dbReference type="EMBL" id="CADCXV010000885">
    <property type="protein sequence ID" value="CAB0038027.1"/>
    <property type="molecule type" value="Genomic_DNA"/>
</dbReference>
<feature type="domain" description="N-acetylmuramoyl-L-alanine amidase" evidence="8">
    <location>
        <begin position="76"/>
        <end position="214"/>
    </location>
</feature>
<evidence type="ECO:0000256" key="5">
    <source>
        <dbReference type="ARBA" id="ARBA00023157"/>
    </source>
</evidence>
<keyword evidence="3" id="KW-0732">Signal</keyword>
<evidence type="ECO:0000313" key="11">
    <source>
        <dbReference type="Proteomes" id="UP000479190"/>
    </source>
</evidence>
<reference evidence="10 11" key="1">
    <citation type="submission" date="2020-02" db="EMBL/GenBank/DDBJ databases">
        <authorList>
            <person name="Ferguson B K."/>
        </authorList>
    </citation>
    <scope>NUCLEOTIDE SEQUENCE [LARGE SCALE GENOMIC DNA]</scope>
</reference>
<feature type="domain" description="Peptidoglycan recognition protein family" evidence="9">
    <location>
        <begin position="54"/>
        <end position="208"/>
    </location>
</feature>
<evidence type="ECO:0000256" key="6">
    <source>
        <dbReference type="PIRNR" id="PIRNR037945"/>
    </source>
</evidence>
<comment type="similarity">
    <text evidence="1 6">Belongs to the N-acetylmuramoyl-L-alanine amidase 2 family.</text>
</comment>
<dbReference type="CDD" id="cd06583">
    <property type="entry name" value="PGRP"/>
    <property type="match status" value="1"/>
</dbReference>
<dbReference type="GO" id="GO:0009253">
    <property type="term" value="P:peptidoglycan catabolic process"/>
    <property type="evidence" value="ECO:0007669"/>
    <property type="project" value="InterPro"/>
</dbReference>
<dbReference type="SUPFAM" id="SSF55846">
    <property type="entry name" value="N-acetylmuramoyl-L-alanine amidase-like"/>
    <property type="match status" value="1"/>
</dbReference>
<dbReference type="InterPro" id="IPR017331">
    <property type="entry name" value="Peptidoglycan_recognition"/>
</dbReference>
<dbReference type="InterPro" id="IPR015510">
    <property type="entry name" value="PGRP"/>
</dbReference>
<dbReference type="PANTHER" id="PTHR11022">
    <property type="entry name" value="PEPTIDOGLYCAN RECOGNITION PROTEIN"/>
    <property type="match status" value="1"/>
</dbReference>
<evidence type="ECO:0000256" key="3">
    <source>
        <dbReference type="ARBA" id="ARBA00022729"/>
    </source>
</evidence>
<feature type="disulfide bond" evidence="7">
    <location>
        <begin position="102"/>
        <end position="108"/>
    </location>
</feature>
<dbReference type="OrthoDB" id="10001926at2759"/>
<evidence type="ECO:0000313" key="10">
    <source>
        <dbReference type="EMBL" id="CAB0038027.1"/>
    </source>
</evidence>
<dbReference type="InterPro" id="IPR006619">
    <property type="entry name" value="PGRP_domain_met/bac"/>
</dbReference>
<evidence type="ECO:0000256" key="4">
    <source>
        <dbReference type="ARBA" id="ARBA00022859"/>
    </source>
</evidence>
<dbReference type="InterPro" id="IPR002502">
    <property type="entry name" value="Amidase_domain"/>
</dbReference>
<protein>
    <recommendedName>
        <fullName evidence="6">Peptidoglycan-recognition protein</fullName>
    </recommendedName>
</protein>
<evidence type="ECO:0000259" key="8">
    <source>
        <dbReference type="SMART" id="SM00644"/>
    </source>
</evidence>
<dbReference type="GO" id="GO:0008745">
    <property type="term" value="F:N-acetylmuramoyl-L-alanine amidase activity"/>
    <property type="evidence" value="ECO:0007669"/>
    <property type="project" value="InterPro"/>
</dbReference>
<dbReference type="PANTHER" id="PTHR11022:SF41">
    <property type="entry name" value="PEPTIDOGLYCAN-RECOGNITION PROTEIN LC-RELATED"/>
    <property type="match status" value="1"/>
</dbReference>
<accession>A0A6H5ILI3</accession>
<keyword evidence="5" id="KW-1015">Disulfide bond</keyword>
<dbReference type="PIRSF" id="PIRSF037945">
    <property type="entry name" value="PGRPs"/>
    <property type="match status" value="1"/>
</dbReference>
<dbReference type="SMART" id="SM00644">
    <property type="entry name" value="Ami_2"/>
    <property type="match status" value="1"/>
</dbReference>
<dbReference type="Gene3D" id="3.40.80.10">
    <property type="entry name" value="Peptidoglycan recognition protein-like"/>
    <property type="match status" value="1"/>
</dbReference>
<dbReference type="SMART" id="SM00701">
    <property type="entry name" value="PGRP"/>
    <property type="match status" value="1"/>
</dbReference>
<keyword evidence="4 6" id="KW-0391">Immunity</keyword>
<evidence type="ECO:0000256" key="7">
    <source>
        <dbReference type="PIRSR" id="PIRSR037945-1"/>
    </source>
</evidence>
<proteinExistence type="inferred from homology"/>
<evidence type="ECO:0000256" key="1">
    <source>
        <dbReference type="ARBA" id="ARBA00007553"/>
    </source>
</evidence>